<evidence type="ECO:0000313" key="1">
    <source>
        <dbReference type="EMBL" id="OAP48436.1"/>
    </source>
</evidence>
<name>A0A178YMF5_SINSA</name>
<keyword evidence="2" id="KW-1185">Reference proteome</keyword>
<accession>A0A178YMF5</accession>
<proteinExistence type="predicted"/>
<reference evidence="1 2" key="1">
    <citation type="submission" date="2015-11" db="EMBL/GenBank/DDBJ databases">
        <title>Ensifer anhuiense sp. nov., an effective nitrogen fixation bacterium with Glycine soja.</title>
        <authorList>
            <person name="Yan H."/>
            <person name="Chen W."/>
        </authorList>
    </citation>
    <scope>NUCLEOTIDE SEQUENCE [LARGE SCALE GENOMIC DNA]</scope>
    <source>
        <strain evidence="1 2">LMG 7837</strain>
    </source>
</reference>
<dbReference type="AlphaFoldDB" id="A0A178YMF5"/>
<dbReference type="RefSeq" id="WP_066870572.1">
    <property type="nucleotide sequence ID" value="NZ_LNQB01000061.1"/>
</dbReference>
<dbReference type="Proteomes" id="UP000078507">
    <property type="component" value="Unassembled WGS sequence"/>
</dbReference>
<organism evidence="1 2">
    <name type="scientific">Sinorhizobium saheli</name>
    <dbReference type="NCBI Taxonomy" id="36856"/>
    <lineage>
        <taxon>Bacteria</taxon>
        <taxon>Pseudomonadati</taxon>
        <taxon>Pseudomonadota</taxon>
        <taxon>Alphaproteobacteria</taxon>
        <taxon>Hyphomicrobiales</taxon>
        <taxon>Rhizobiaceae</taxon>
        <taxon>Sinorhizobium/Ensifer group</taxon>
        <taxon>Sinorhizobium</taxon>
    </lineage>
</organism>
<dbReference type="EMBL" id="LNQB01000061">
    <property type="protein sequence ID" value="OAP48436.1"/>
    <property type="molecule type" value="Genomic_DNA"/>
</dbReference>
<comment type="caution">
    <text evidence="1">The sequence shown here is derived from an EMBL/GenBank/DDBJ whole genome shotgun (WGS) entry which is preliminary data.</text>
</comment>
<sequence length="300" mass="33678">MTLFEEKDRTRRTPRRAGEPCFDFYDSSGRDPYIVYRDLVNGWIGEFPSGEQLDLVSRMKNRNDAQYEQALAEIVTYVALRRLGHEVEIHPACPHPTNRPDFLVRSGSGEILAFVEVTSFGPDVRTVARDNREAAIYNGLETVNLPPGWLLGYEVRTHGQSAPSVAKLKSEVEQWARNECGDDPRVSPRRTFGAQDWEFDLTLLGGFNKEKSYERKIGAAMTGLRSVSPHLDLRVALENKGRKYGIQETPYLIVVADCKGSIPVGDHVEDALIDGLFGSPSVRFRRLADGQHGDLRRSDG</sequence>
<evidence type="ECO:0000313" key="2">
    <source>
        <dbReference type="Proteomes" id="UP000078507"/>
    </source>
</evidence>
<dbReference type="STRING" id="36856.ATB98_24095"/>
<protein>
    <submittedName>
        <fullName evidence="1">Uncharacterized protein</fullName>
    </submittedName>
</protein>
<gene>
    <name evidence="1" type="ORF">ATB98_24095</name>
</gene>